<comment type="function">
    <text evidence="1">Has kinase activity and phosphorylates inositol-1,3,4,5,6-pentakisphosphate (Ins(1,3,4,5,6)P5) to produce 1,2,3,4,5,6-hexakisphosphate (InsP6), also known as phytate.</text>
</comment>
<dbReference type="GO" id="GO:0032958">
    <property type="term" value="P:inositol phosphate biosynthetic process"/>
    <property type="evidence" value="ECO:0007669"/>
    <property type="project" value="TreeGrafter"/>
</dbReference>
<dbReference type="KEGG" id="cpw:9696436"/>
<keyword evidence="7 9" id="KW-0418">Kinase</keyword>
<dbReference type="Proteomes" id="UP000009084">
    <property type="component" value="Unassembled WGS sequence"/>
</dbReference>
<reference evidence="10 11" key="1">
    <citation type="journal article" date="2009" name="Genome Res.">
        <title>Comparative genomic analyses of the human fungal pathogens Coccidioides and their relatives.</title>
        <authorList>
            <person name="Sharpton T.J."/>
            <person name="Stajich J.E."/>
            <person name="Rounsley S.D."/>
            <person name="Gardner M.J."/>
            <person name="Wortman J.R."/>
            <person name="Jordar V.S."/>
            <person name="Maiti R."/>
            <person name="Kodira C.D."/>
            <person name="Neafsey D.E."/>
            <person name="Zeng Q."/>
            <person name="Hung C.-Y."/>
            <person name="McMahan C."/>
            <person name="Muszewska A."/>
            <person name="Grynberg M."/>
            <person name="Mandel M.A."/>
            <person name="Kellner E.M."/>
            <person name="Barker B.M."/>
            <person name="Galgiani J.N."/>
            <person name="Orbach M.J."/>
            <person name="Kirkland T.N."/>
            <person name="Cole G.T."/>
            <person name="Henn M.R."/>
            <person name="Birren B.W."/>
            <person name="Taylor J.W."/>
        </authorList>
    </citation>
    <scope>NUCLEOTIDE SEQUENCE [LARGE SCALE GENOMIC DNA]</scope>
    <source>
        <strain evidence="11">C735</strain>
    </source>
</reference>
<gene>
    <name evidence="10" type="ORF">CPC735_040610</name>
</gene>
<comment type="function">
    <text evidence="9">Phosphorylates Ins(1,3,4,5,6)P5 at position 2 to form Ins(1,2,3,4,5,6)P6 (InsP6 or phytate).</text>
</comment>
<evidence type="ECO:0000256" key="6">
    <source>
        <dbReference type="ARBA" id="ARBA00022741"/>
    </source>
</evidence>
<keyword evidence="6 9" id="KW-0547">Nucleotide-binding</keyword>
<dbReference type="EMBL" id="ACFW01000014">
    <property type="protein sequence ID" value="EER28797.1"/>
    <property type="molecule type" value="Genomic_DNA"/>
</dbReference>
<dbReference type="GO" id="GO:0005524">
    <property type="term" value="F:ATP binding"/>
    <property type="evidence" value="ECO:0007669"/>
    <property type="project" value="UniProtKB-KW"/>
</dbReference>
<comment type="catalytic activity">
    <reaction evidence="9">
        <text>1D-myo-inositol 1,3,4,5,6-pentakisphosphate + ATP = 1D-myo-inositol hexakisphosphate + ADP + H(+)</text>
        <dbReference type="Rhea" id="RHEA:20313"/>
        <dbReference type="ChEBI" id="CHEBI:15378"/>
        <dbReference type="ChEBI" id="CHEBI:30616"/>
        <dbReference type="ChEBI" id="CHEBI:57733"/>
        <dbReference type="ChEBI" id="CHEBI:58130"/>
        <dbReference type="ChEBI" id="CHEBI:456216"/>
        <dbReference type="EC" id="2.7.1.158"/>
    </reaction>
</comment>
<evidence type="ECO:0000256" key="7">
    <source>
        <dbReference type="ARBA" id="ARBA00022777"/>
    </source>
</evidence>
<comment type="domain">
    <text evidence="9">The EXKPK motif is conserved in inositol-pentakisphosphate 2-kinases of both family 1 and 2.</text>
</comment>
<comment type="caution">
    <text evidence="10">The sequence shown here is derived from an EMBL/GenBank/DDBJ whole genome shotgun (WGS) entry which is preliminary data.</text>
</comment>
<dbReference type="GO" id="GO:0005634">
    <property type="term" value="C:nucleus"/>
    <property type="evidence" value="ECO:0007669"/>
    <property type="project" value="TreeGrafter"/>
</dbReference>
<accession>C5P3A9</accession>
<name>C5P3A9_COCP7</name>
<evidence type="ECO:0000256" key="5">
    <source>
        <dbReference type="ARBA" id="ARBA00022679"/>
    </source>
</evidence>
<sequence length="349" mass="39477">MAPMQVDIAANSFSMPISELPADTEVEYLAEGGANIVYKMTVPESNRTNSEIRGQRAIYHGKLLRLRKRIDSGTPYTETARNFDSQIRSLFRDNELVAQELIKLPKNFVSSCNERLKEDETNGRRPKQRHGVYLSTKEPFGLLITDMSPSLGSGADLWEFKPKWLIQSPSAPLNAKRCRTCALRAMKNHQARQRGEKAREGFCPLDLVSDDFEHVLRAVKSIKGPQHGRIRVTKFLHRNPTLLKLRDCQQRMNAVGLPGLDADYRDRAVSMTLRDCTMFVKVPRDEAETPEVRLGDLDFKSGTGGKLEYWRGIETRLIEDGWYQGTDAAMEDGGGCSLQNNRKDTTRGE</sequence>
<dbReference type="OrthoDB" id="272370at2759"/>
<evidence type="ECO:0000313" key="11">
    <source>
        <dbReference type="Proteomes" id="UP000009084"/>
    </source>
</evidence>
<evidence type="ECO:0000256" key="3">
    <source>
        <dbReference type="ARBA" id="ARBA00012023"/>
    </source>
</evidence>
<dbReference type="EC" id="2.7.1.158" evidence="3 9"/>
<dbReference type="Pfam" id="PF06090">
    <property type="entry name" value="Ins_P5_2-kin"/>
    <property type="match status" value="2"/>
</dbReference>
<dbReference type="InterPro" id="IPR009286">
    <property type="entry name" value="Ins_P5_2-kin"/>
</dbReference>
<dbReference type="VEuPathDB" id="FungiDB:CPC735_040610"/>
<keyword evidence="5 9" id="KW-0808">Transferase</keyword>
<dbReference type="PANTHER" id="PTHR14456">
    <property type="entry name" value="INOSITOL POLYPHOSPHATE KINASE 1"/>
    <property type="match status" value="1"/>
</dbReference>
<protein>
    <recommendedName>
        <fullName evidence="4 9">Inositol-pentakisphosphate 2-kinase</fullName>
        <ecNumber evidence="3 9">2.7.1.158</ecNumber>
    </recommendedName>
</protein>
<dbReference type="AlphaFoldDB" id="C5P3A9"/>
<evidence type="ECO:0000256" key="4">
    <source>
        <dbReference type="ARBA" id="ARBA00014846"/>
    </source>
</evidence>
<comment type="similarity">
    <text evidence="2">Belongs to the IPK1 type 1 family.</text>
</comment>
<dbReference type="GO" id="GO:0035299">
    <property type="term" value="F:inositol-1,3,4,5,6-pentakisphosphate 2-kinase activity"/>
    <property type="evidence" value="ECO:0007669"/>
    <property type="project" value="UniProtKB-EC"/>
</dbReference>
<organism evidence="10 11">
    <name type="scientific">Coccidioides posadasii (strain C735)</name>
    <name type="common">Valley fever fungus</name>
    <dbReference type="NCBI Taxonomy" id="222929"/>
    <lineage>
        <taxon>Eukaryota</taxon>
        <taxon>Fungi</taxon>
        <taxon>Dikarya</taxon>
        <taxon>Ascomycota</taxon>
        <taxon>Pezizomycotina</taxon>
        <taxon>Eurotiomycetes</taxon>
        <taxon>Eurotiomycetidae</taxon>
        <taxon>Onygenales</taxon>
        <taxon>Onygenaceae</taxon>
        <taxon>Coccidioides</taxon>
    </lineage>
</organism>
<keyword evidence="8 9" id="KW-0067">ATP-binding</keyword>
<evidence type="ECO:0000256" key="1">
    <source>
        <dbReference type="ARBA" id="ARBA00003979"/>
    </source>
</evidence>
<evidence type="ECO:0000313" key="10">
    <source>
        <dbReference type="EMBL" id="EER28797.1"/>
    </source>
</evidence>
<evidence type="ECO:0000256" key="9">
    <source>
        <dbReference type="RuleBase" id="RU364126"/>
    </source>
</evidence>
<proteinExistence type="inferred from homology"/>
<dbReference type="HOGENOM" id="CLU_031304_0_0_1"/>
<dbReference type="PANTHER" id="PTHR14456:SF2">
    <property type="entry name" value="INOSITOL-PENTAKISPHOSPHATE 2-KINASE"/>
    <property type="match status" value="1"/>
</dbReference>
<evidence type="ECO:0000256" key="8">
    <source>
        <dbReference type="ARBA" id="ARBA00022840"/>
    </source>
</evidence>
<evidence type="ECO:0000256" key="2">
    <source>
        <dbReference type="ARBA" id="ARBA00008305"/>
    </source>
</evidence>